<dbReference type="Pfam" id="PF18074">
    <property type="entry name" value="PriA_C"/>
    <property type="match status" value="1"/>
</dbReference>
<evidence type="ECO:0000259" key="13">
    <source>
        <dbReference type="PROSITE" id="PS51192"/>
    </source>
</evidence>
<dbReference type="HAMAP" id="MF_00983">
    <property type="entry name" value="PriA"/>
    <property type="match status" value="1"/>
</dbReference>
<dbReference type="GO" id="GO:0006302">
    <property type="term" value="P:double-strand break repair"/>
    <property type="evidence" value="ECO:0007669"/>
    <property type="project" value="InterPro"/>
</dbReference>
<keyword evidence="10" id="KW-0413">Isomerase</keyword>
<reference evidence="15" key="1">
    <citation type="submission" date="2018-05" db="EMBL/GenBank/DDBJ databases">
        <authorList>
            <person name="Lanie J.A."/>
            <person name="Ng W.-L."/>
            <person name="Kazmierczak K.M."/>
            <person name="Andrzejewski T.M."/>
            <person name="Davidsen T.M."/>
            <person name="Wayne K.J."/>
            <person name="Tettelin H."/>
            <person name="Glass J.I."/>
            <person name="Rusch D."/>
            <person name="Podicherti R."/>
            <person name="Tsui H.-C.T."/>
            <person name="Winkler M.E."/>
        </authorList>
    </citation>
    <scope>NUCLEOTIDE SEQUENCE</scope>
</reference>
<dbReference type="EMBL" id="UINC01017450">
    <property type="protein sequence ID" value="SVA72356.1"/>
    <property type="molecule type" value="Genomic_DNA"/>
</dbReference>
<dbReference type="PROSITE" id="PS51194">
    <property type="entry name" value="HELICASE_CTER"/>
    <property type="match status" value="1"/>
</dbReference>
<evidence type="ECO:0000256" key="5">
    <source>
        <dbReference type="ARBA" id="ARBA00022801"/>
    </source>
</evidence>
<dbReference type="SMART" id="SM00490">
    <property type="entry name" value="HELICc"/>
    <property type="match status" value="1"/>
</dbReference>
<keyword evidence="3" id="KW-0479">Metal-binding</keyword>
<keyword evidence="2" id="KW-0235">DNA replication</keyword>
<dbReference type="Gene3D" id="3.40.1440.60">
    <property type="entry name" value="PriA, 3(prime) DNA-binding domain"/>
    <property type="match status" value="1"/>
</dbReference>
<evidence type="ECO:0000256" key="8">
    <source>
        <dbReference type="ARBA" id="ARBA00022840"/>
    </source>
</evidence>
<evidence type="ECO:0000256" key="12">
    <source>
        <dbReference type="ARBA" id="ARBA00048988"/>
    </source>
</evidence>
<dbReference type="CDD" id="cd18804">
    <property type="entry name" value="SF2_C_priA"/>
    <property type="match status" value="1"/>
</dbReference>
<dbReference type="Pfam" id="PF18319">
    <property type="entry name" value="Zn_ribbon_PriA"/>
    <property type="match status" value="1"/>
</dbReference>
<dbReference type="SUPFAM" id="SSF52540">
    <property type="entry name" value="P-loop containing nucleoside triphosphate hydrolases"/>
    <property type="match status" value="1"/>
</dbReference>
<keyword evidence="6" id="KW-0347">Helicase</keyword>
<dbReference type="PANTHER" id="PTHR30580:SF0">
    <property type="entry name" value="PRIMOSOMAL PROTEIN N"/>
    <property type="match status" value="1"/>
</dbReference>
<dbReference type="GO" id="GO:0006270">
    <property type="term" value="P:DNA replication initiation"/>
    <property type="evidence" value="ECO:0007669"/>
    <property type="project" value="TreeGrafter"/>
</dbReference>
<evidence type="ECO:0000256" key="10">
    <source>
        <dbReference type="ARBA" id="ARBA00023235"/>
    </source>
</evidence>
<dbReference type="InterPro" id="IPR041236">
    <property type="entry name" value="PriA_C"/>
</dbReference>
<protein>
    <recommendedName>
        <fullName evidence="11">DNA 3'-5' helicase</fullName>
        <ecNumber evidence="11">5.6.2.4</ecNumber>
    </recommendedName>
</protein>
<name>A0A381Y5I2_9ZZZZ</name>
<dbReference type="InterPro" id="IPR011545">
    <property type="entry name" value="DEAD/DEAH_box_helicase_dom"/>
</dbReference>
<accession>A0A381Y5I2</accession>
<evidence type="ECO:0000259" key="14">
    <source>
        <dbReference type="PROSITE" id="PS51194"/>
    </source>
</evidence>
<feature type="domain" description="Helicase ATP-binding" evidence="13">
    <location>
        <begin position="217"/>
        <end position="383"/>
    </location>
</feature>
<dbReference type="Gene3D" id="3.40.50.300">
    <property type="entry name" value="P-loop containing nucleotide triphosphate hydrolases"/>
    <property type="match status" value="2"/>
</dbReference>
<dbReference type="GO" id="GO:1990077">
    <property type="term" value="C:primosome complex"/>
    <property type="evidence" value="ECO:0007669"/>
    <property type="project" value="UniProtKB-KW"/>
</dbReference>
<dbReference type="InterPro" id="IPR040498">
    <property type="entry name" value="PriA_CRR"/>
</dbReference>
<keyword evidence="9" id="KW-0238">DNA-binding</keyword>
<dbReference type="GO" id="GO:0016787">
    <property type="term" value="F:hydrolase activity"/>
    <property type="evidence" value="ECO:0007669"/>
    <property type="project" value="UniProtKB-KW"/>
</dbReference>
<dbReference type="InterPro" id="IPR001650">
    <property type="entry name" value="Helicase_C-like"/>
</dbReference>
<dbReference type="FunFam" id="3.40.50.300:FF:000489">
    <property type="entry name" value="Primosome assembly protein PriA"/>
    <property type="match status" value="1"/>
</dbReference>
<dbReference type="EC" id="5.6.2.4" evidence="11"/>
<keyword evidence="8" id="KW-0067">ATP-binding</keyword>
<organism evidence="15">
    <name type="scientific">marine metagenome</name>
    <dbReference type="NCBI Taxonomy" id="408172"/>
    <lineage>
        <taxon>unclassified sequences</taxon>
        <taxon>metagenomes</taxon>
        <taxon>ecological metagenomes</taxon>
    </lineage>
</organism>
<dbReference type="NCBIfam" id="NF004067">
    <property type="entry name" value="PRK05580.1-4"/>
    <property type="match status" value="1"/>
</dbReference>
<dbReference type="Pfam" id="PF17764">
    <property type="entry name" value="PriA_3primeBD"/>
    <property type="match status" value="1"/>
</dbReference>
<evidence type="ECO:0000256" key="9">
    <source>
        <dbReference type="ARBA" id="ARBA00023125"/>
    </source>
</evidence>
<evidence type="ECO:0000256" key="3">
    <source>
        <dbReference type="ARBA" id="ARBA00022723"/>
    </source>
</evidence>
<dbReference type="GO" id="GO:0046872">
    <property type="term" value="F:metal ion binding"/>
    <property type="evidence" value="ECO:0007669"/>
    <property type="project" value="UniProtKB-KW"/>
</dbReference>
<feature type="domain" description="Helicase C-terminal" evidence="14">
    <location>
        <begin position="477"/>
        <end position="630"/>
    </location>
</feature>
<sequence length="736" mass="84696">MTTKNIFLSVAIPTPLRRLFDYLPGEIADHRVLQPGLRVSVSFGKRKNITGIIVAINNKTNHPQHKLKKINYIIDDKPIVNIEHLNFLNWASNYYHYPIGEVIYNALPILLRKNNSITDYEYYCWSLSNKQSSSNINSKNISLVQIKILNYFKKNKTPVNEFELYKIFPRAKRSLLALEKIGLIKKETEKKLENSTKINKRSIKLNENQNTAINKILDSINTNSVFLLDGITGSGKTEVYMSVMESVIKSKKQCLVLLPEIGLTPQLIQRFKNRFKVHMAIQHSGLSDSERLKYWQDAKTGKAKIILGTRSAVWTPLLNPGIYIVDEEHDLSYKQHSGFQYSARDLMIVRANRNGVPVILGSATPSLETIHNTEKNRYIHLVLPVRAGVAKQPKYKLLDIKNKKMHGPLSQMLINEIDKNLKTNNQILLFLNRRGYATHLYCHHCCWKAECDRCEIPLTYHKSNNRLNCHHCGSSKKNIKNCPLCESELLRLGHGTERIEEVLSKIFPKSNITRIDRDTTQKKDSMDKYLSKVHSGQIDILIGTQMIAKGHHFPKVTLAAIVDADRGLFSTDFRAGERLAQLFMQVSGRTGRGKREGTVIVQTYNPEHQLFHNLIKHGYNYLAKSLLKERKCSSLPPYSYMALLRVEAHNIEEIKRFIKHASMQLKQLSKNTLLLFGPIPAIIEKHGGRFRYQLIIQATNRKILHEHMDEWLKNLEKTKNSKKVRWSLDIDPQDMS</sequence>
<evidence type="ECO:0000256" key="4">
    <source>
        <dbReference type="ARBA" id="ARBA00022741"/>
    </source>
</evidence>
<dbReference type="AlphaFoldDB" id="A0A381Y5I2"/>
<dbReference type="GO" id="GO:0043138">
    <property type="term" value="F:3'-5' DNA helicase activity"/>
    <property type="evidence" value="ECO:0007669"/>
    <property type="project" value="UniProtKB-EC"/>
</dbReference>
<dbReference type="InterPro" id="IPR042115">
    <property type="entry name" value="PriA_3primeBD_sf"/>
</dbReference>
<dbReference type="InterPro" id="IPR005259">
    <property type="entry name" value="PriA"/>
</dbReference>
<evidence type="ECO:0000256" key="2">
    <source>
        <dbReference type="ARBA" id="ARBA00022705"/>
    </source>
</evidence>
<comment type="catalytic activity">
    <reaction evidence="12">
        <text>ATP + H2O = ADP + phosphate + H(+)</text>
        <dbReference type="Rhea" id="RHEA:13065"/>
        <dbReference type="ChEBI" id="CHEBI:15377"/>
        <dbReference type="ChEBI" id="CHEBI:15378"/>
        <dbReference type="ChEBI" id="CHEBI:30616"/>
        <dbReference type="ChEBI" id="CHEBI:43474"/>
        <dbReference type="ChEBI" id="CHEBI:456216"/>
        <dbReference type="EC" id="5.6.2.4"/>
    </reaction>
</comment>
<evidence type="ECO:0000256" key="11">
    <source>
        <dbReference type="ARBA" id="ARBA00034808"/>
    </source>
</evidence>
<dbReference type="Pfam" id="PF00270">
    <property type="entry name" value="DEAD"/>
    <property type="match status" value="1"/>
</dbReference>
<keyword evidence="5" id="KW-0378">Hydrolase</keyword>
<evidence type="ECO:0000256" key="6">
    <source>
        <dbReference type="ARBA" id="ARBA00022806"/>
    </source>
</evidence>
<evidence type="ECO:0000256" key="7">
    <source>
        <dbReference type="ARBA" id="ARBA00022833"/>
    </source>
</evidence>
<dbReference type="PROSITE" id="PS51192">
    <property type="entry name" value="HELICASE_ATP_BIND_1"/>
    <property type="match status" value="1"/>
</dbReference>
<gene>
    <name evidence="15" type="ORF">METZ01_LOCUS125210</name>
</gene>
<keyword evidence="7" id="KW-0862">Zinc</keyword>
<dbReference type="InterPro" id="IPR014001">
    <property type="entry name" value="Helicase_ATP-bd"/>
</dbReference>
<dbReference type="SMART" id="SM00487">
    <property type="entry name" value="DEXDc"/>
    <property type="match status" value="1"/>
</dbReference>
<dbReference type="FunFam" id="3.40.1440.60:FF:000001">
    <property type="entry name" value="Primosomal protein N"/>
    <property type="match status" value="1"/>
</dbReference>
<keyword evidence="4" id="KW-0547">Nucleotide-binding</keyword>
<dbReference type="GO" id="GO:0006310">
    <property type="term" value="P:DNA recombination"/>
    <property type="evidence" value="ECO:0007669"/>
    <property type="project" value="InterPro"/>
</dbReference>
<keyword evidence="1" id="KW-0639">Primosome</keyword>
<proteinExistence type="inferred from homology"/>
<dbReference type="CDD" id="cd17929">
    <property type="entry name" value="DEXHc_priA"/>
    <property type="match status" value="1"/>
</dbReference>
<dbReference type="GO" id="GO:0006269">
    <property type="term" value="P:DNA replication, synthesis of primer"/>
    <property type="evidence" value="ECO:0007669"/>
    <property type="project" value="UniProtKB-KW"/>
</dbReference>
<evidence type="ECO:0000256" key="1">
    <source>
        <dbReference type="ARBA" id="ARBA00022515"/>
    </source>
</evidence>
<evidence type="ECO:0000313" key="15">
    <source>
        <dbReference type="EMBL" id="SVA72356.1"/>
    </source>
</evidence>
<dbReference type="GO" id="GO:0005524">
    <property type="term" value="F:ATP binding"/>
    <property type="evidence" value="ECO:0007669"/>
    <property type="project" value="UniProtKB-KW"/>
</dbReference>
<dbReference type="PANTHER" id="PTHR30580">
    <property type="entry name" value="PRIMOSOMAL PROTEIN N"/>
    <property type="match status" value="1"/>
</dbReference>
<dbReference type="NCBIfam" id="TIGR00595">
    <property type="entry name" value="priA"/>
    <property type="match status" value="1"/>
</dbReference>
<dbReference type="Pfam" id="PF00271">
    <property type="entry name" value="Helicase_C"/>
    <property type="match status" value="1"/>
</dbReference>
<dbReference type="InterPro" id="IPR027417">
    <property type="entry name" value="P-loop_NTPase"/>
</dbReference>
<dbReference type="GO" id="GO:0003677">
    <property type="term" value="F:DNA binding"/>
    <property type="evidence" value="ECO:0007669"/>
    <property type="project" value="UniProtKB-KW"/>
</dbReference>
<dbReference type="InterPro" id="IPR041222">
    <property type="entry name" value="PriA_3primeBD"/>
</dbReference>